<organism evidence="17 18">
    <name type="scientific">Culicoidibacter larvae</name>
    <dbReference type="NCBI Taxonomy" id="2579976"/>
    <lineage>
        <taxon>Bacteria</taxon>
        <taxon>Bacillati</taxon>
        <taxon>Bacillota</taxon>
        <taxon>Culicoidibacteria</taxon>
        <taxon>Culicoidibacterales</taxon>
        <taxon>Culicoidibacteraceae</taxon>
        <taxon>Culicoidibacter</taxon>
    </lineage>
</organism>
<comment type="caution">
    <text evidence="17">The sequence shown here is derived from an EMBL/GenBank/DDBJ whole genome shotgun (WGS) entry which is preliminary data.</text>
</comment>
<keyword evidence="4" id="KW-1003">Cell membrane</keyword>
<dbReference type="RefSeq" id="WP_138191067.1">
    <property type="nucleotide sequence ID" value="NZ_VBWP01000005.1"/>
</dbReference>
<keyword evidence="12" id="KW-0902">Two-component regulatory system</keyword>
<reference evidence="17 18" key="1">
    <citation type="submission" date="2019-05" db="EMBL/GenBank/DDBJ databases">
        <title>Culicoidintestinum kansasii gen. nov., sp. nov. from the gastrointestinal tract of the biting midge, Culicoides sonorensis.</title>
        <authorList>
            <person name="Neupane S."/>
            <person name="Ghosh A."/>
            <person name="Gunther S."/>
            <person name="Martin K."/>
            <person name="Zurek L."/>
        </authorList>
    </citation>
    <scope>NUCLEOTIDE SEQUENCE [LARGE SCALE GENOMIC DNA]</scope>
    <source>
        <strain evidence="17 18">CS-1</strain>
    </source>
</reference>
<accession>A0A5R8QBK9</accession>
<feature type="domain" description="HAMP" evidence="16">
    <location>
        <begin position="207"/>
        <end position="259"/>
    </location>
</feature>
<dbReference type="AlphaFoldDB" id="A0A5R8QBK9"/>
<comment type="catalytic activity">
    <reaction evidence="1">
        <text>ATP + protein L-histidine = ADP + protein N-phospho-L-histidine.</text>
        <dbReference type="EC" id="2.7.13.3"/>
    </reaction>
</comment>
<keyword evidence="10" id="KW-0067">ATP-binding</keyword>
<keyword evidence="6" id="KW-0808">Transferase</keyword>
<gene>
    <name evidence="17" type="ORF">FEZ08_07295</name>
</gene>
<dbReference type="InterPro" id="IPR036097">
    <property type="entry name" value="HisK_dim/P_sf"/>
</dbReference>
<dbReference type="GO" id="GO:0000155">
    <property type="term" value="F:phosphorelay sensor kinase activity"/>
    <property type="evidence" value="ECO:0007669"/>
    <property type="project" value="InterPro"/>
</dbReference>
<evidence type="ECO:0000256" key="4">
    <source>
        <dbReference type="ARBA" id="ARBA00022475"/>
    </source>
</evidence>
<keyword evidence="9 17" id="KW-0418">Kinase</keyword>
<dbReference type="SMART" id="SM00387">
    <property type="entry name" value="HATPase_c"/>
    <property type="match status" value="1"/>
</dbReference>
<dbReference type="OrthoDB" id="9762826at2"/>
<evidence type="ECO:0000256" key="12">
    <source>
        <dbReference type="ARBA" id="ARBA00023012"/>
    </source>
</evidence>
<dbReference type="GO" id="GO:0005886">
    <property type="term" value="C:plasma membrane"/>
    <property type="evidence" value="ECO:0007669"/>
    <property type="project" value="UniProtKB-SubCell"/>
</dbReference>
<dbReference type="InterPro" id="IPR036890">
    <property type="entry name" value="HATPase_C_sf"/>
</dbReference>
<evidence type="ECO:0000313" key="18">
    <source>
        <dbReference type="Proteomes" id="UP000306912"/>
    </source>
</evidence>
<evidence type="ECO:0000256" key="13">
    <source>
        <dbReference type="ARBA" id="ARBA00023136"/>
    </source>
</evidence>
<dbReference type="InterPro" id="IPR003661">
    <property type="entry name" value="HisK_dim/P_dom"/>
</dbReference>
<dbReference type="InterPro" id="IPR050398">
    <property type="entry name" value="HssS/ArlS-like"/>
</dbReference>
<feature type="transmembrane region" description="Helical" evidence="14">
    <location>
        <begin position="186"/>
        <end position="206"/>
    </location>
</feature>
<dbReference type="InterPro" id="IPR003660">
    <property type="entry name" value="HAMP_dom"/>
</dbReference>
<dbReference type="InterPro" id="IPR003594">
    <property type="entry name" value="HATPase_dom"/>
</dbReference>
<feature type="transmembrane region" description="Helical" evidence="14">
    <location>
        <begin position="12"/>
        <end position="37"/>
    </location>
</feature>
<dbReference type="SMART" id="SM00388">
    <property type="entry name" value="HisKA"/>
    <property type="match status" value="1"/>
</dbReference>
<proteinExistence type="predicted"/>
<keyword evidence="13 14" id="KW-0472">Membrane</keyword>
<evidence type="ECO:0000256" key="11">
    <source>
        <dbReference type="ARBA" id="ARBA00022989"/>
    </source>
</evidence>
<dbReference type="Pfam" id="PF00512">
    <property type="entry name" value="HisKA"/>
    <property type="match status" value="1"/>
</dbReference>
<dbReference type="PANTHER" id="PTHR45528">
    <property type="entry name" value="SENSOR HISTIDINE KINASE CPXA"/>
    <property type="match status" value="1"/>
</dbReference>
<evidence type="ECO:0000256" key="3">
    <source>
        <dbReference type="ARBA" id="ARBA00012438"/>
    </source>
</evidence>
<keyword evidence="7 14" id="KW-0812">Transmembrane</keyword>
<evidence type="ECO:0000259" key="16">
    <source>
        <dbReference type="PROSITE" id="PS50885"/>
    </source>
</evidence>
<dbReference type="EC" id="2.7.13.3" evidence="3"/>
<evidence type="ECO:0000256" key="6">
    <source>
        <dbReference type="ARBA" id="ARBA00022679"/>
    </source>
</evidence>
<dbReference type="PROSITE" id="PS50885">
    <property type="entry name" value="HAMP"/>
    <property type="match status" value="1"/>
</dbReference>
<feature type="domain" description="Histidine kinase" evidence="15">
    <location>
        <begin position="281"/>
        <end position="481"/>
    </location>
</feature>
<dbReference type="EMBL" id="VBWP01000005">
    <property type="protein sequence ID" value="TLG73928.1"/>
    <property type="molecule type" value="Genomic_DNA"/>
</dbReference>
<dbReference type="SUPFAM" id="SSF47384">
    <property type="entry name" value="Homodimeric domain of signal transducing histidine kinase"/>
    <property type="match status" value="1"/>
</dbReference>
<dbReference type="Gene3D" id="3.30.565.10">
    <property type="entry name" value="Histidine kinase-like ATPase, C-terminal domain"/>
    <property type="match status" value="1"/>
</dbReference>
<dbReference type="GO" id="GO:0005524">
    <property type="term" value="F:ATP binding"/>
    <property type="evidence" value="ECO:0007669"/>
    <property type="project" value="UniProtKB-KW"/>
</dbReference>
<evidence type="ECO:0000259" key="15">
    <source>
        <dbReference type="PROSITE" id="PS50109"/>
    </source>
</evidence>
<keyword evidence="8" id="KW-0547">Nucleotide-binding</keyword>
<evidence type="ECO:0000256" key="10">
    <source>
        <dbReference type="ARBA" id="ARBA00022840"/>
    </source>
</evidence>
<keyword evidence="18" id="KW-1185">Reference proteome</keyword>
<evidence type="ECO:0000256" key="8">
    <source>
        <dbReference type="ARBA" id="ARBA00022741"/>
    </source>
</evidence>
<sequence length="481" mass="55285">MKRIPLFWKIWLMCESTIIVTAVVCIITLIWIVPWIGTIQRTAQVEQAKTLAIELVKEEDRGKRQVTITEIESMGFVINVQDNNQKRVYATGGIAYPAVLARVMEENFVGYQFGIEIEYFNQESESGVIFPLDVSAIPNFYPHYGFEVVANDQSYNVVLVDAVTSTLSKDDPIFRDFEAFANQSQAMFVVLVVGLIVATIFAFLIARFITKRVKRLNTTAKQMEKFEIEVQTETKSGDEFVQLENSVYQMYGKLRLTIDELDDEMQQNLQLETDKQVFMRGATHELKTPLMALSSMVEGMVNDIPAFEDRDYYLQRCADYIDKMQVLVNEILDVSRIEHVQSEERSAISAVISENIALYNELNEETKIHFYNEASKNSEINMPYNYFQKIVSNLMSNAVLYHKPGSEIVVRLNDESLSFSNQFENTENLDAEQLLKPFESNNTSGHGLGLYIVKLFLERYQINFHLDINNDTQVFTFTIDL</sequence>
<dbReference type="Gene3D" id="6.10.340.10">
    <property type="match status" value="1"/>
</dbReference>
<comment type="subcellular location">
    <subcellularLocation>
        <location evidence="2">Cell membrane</location>
        <topology evidence="2">Multi-pass membrane protein</topology>
    </subcellularLocation>
</comment>
<evidence type="ECO:0000256" key="9">
    <source>
        <dbReference type="ARBA" id="ARBA00022777"/>
    </source>
</evidence>
<dbReference type="CDD" id="cd00082">
    <property type="entry name" value="HisKA"/>
    <property type="match status" value="1"/>
</dbReference>
<name>A0A5R8QBK9_9FIRM</name>
<evidence type="ECO:0000256" key="7">
    <source>
        <dbReference type="ARBA" id="ARBA00022692"/>
    </source>
</evidence>
<dbReference type="Pfam" id="PF02518">
    <property type="entry name" value="HATPase_c"/>
    <property type="match status" value="1"/>
</dbReference>
<dbReference type="InParanoid" id="A0A5R8QBK9"/>
<dbReference type="PROSITE" id="PS50109">
    <property type="entry name" value="HIS_KIN"/>
    <property type="match status" value="1"/>
</dbReference>
<evidence type="ECO:0000313" key="17">
    <source>
        <dbReference type="EMBL" id="TLG73928.1"/>
    </source>
</evidence>
<evidence type="ECO:0000256" key="1">
    <source>
        <dbReference type="ARBA" id="ARBA00000085"/>
    </source>
</evidence>
<evidence type="ECO:0000256" key="14">
    <source>
        <dbReference type="SAM" id="Phobius"/>
    </source>
</evidence>
<evidence type="ECO:0000256" key="2">
    <source>
        <dbReference type="ARBA" id="ARBA00004651"/>
    </source>
</evidence>
<dbReference type="Proteomes" id="UP000306912">
    <property type="component" value="Unassembled WGS sequence"/>
</dbReference>
<dbReference type="Gene3D" id="1.10.287.130">
    <property type="match status" value="1"/>
</dbReference>
<protein>
    <recommendedName>
        <fullName evidence="3">histidine kinase</fullName>
        <ecNumber evidence="3">2.7.13.3</ecNumber>
    </recommendedName>
</protein>
<dbReference type="PANTHER" id="PTHR45528:SF1">
    <property type="entry name" value="SENSOR HISTIDINE KINASE CPXA"/>
    <property type="match status" value="1"/>
</dbReference>
<evidence type="ECO:0000256" key="5">
    <source>
        <dbReference type="ARBA" id="ARBA00022553"/>
    </source>
</evidence>
<dbReference type="InterPro" id="IPR005467">
    <property type="entry name" value="His_kinase_dom"/>
</dbReference>
<dbReference type="SUPFAM" id="SSF55874">
    <property type="entry name" value="ATPase domain of HSP90 chaperone/DNA topoisomerase II/histidine kinase"/>
    <property type="match status" value="1"/>
</dbReference>
<keyword evidence="5" id="KW-0597">Phosphoprotein</keyword>
<keyword evidence="11 14" id="KW-1133">Transmembrane helix</keyword>